<dbReference type="InterPro" id="IPR046796">
    <property type="entry name" value="Transposase_32_dom"/>
</dbReference>
<dbReference type="PANTHER" id="PTHR33180:SF31">
    <property type="entry name" value="POLYPROTEIN PROTEIN"/>
    <property type="match status" value="1"/>
</dbReference>
<protein>
    <recommendedName>
        <fullName evidence="2">Putative plant transposon protein domain-containing protein</fullName>
    </recommendedName>
</protein>
<feature type="compositionally biased region" description="Low complexity" evidence="1">
    <location>
        <begin position="291"/>
        <end position="300"/>
    </location>
</feature>
<dbReference type="eggNOG" id="ENOG502R85P">
    <property type="taxonomic scope" value="Eukaryota"/>
</dbReference>
<dbReference type="PANTHER" id="PTHR33180">
    <property type="entry name" value="PHOTOSYSTEM II CP43 REACTION CENTER PROTEIN"/>
    <property type="match status" value="1"/>
</dbReference>
<name>M1DRI6_SOLTU</name>
<proteinExistence type="predicted"/>
<reference evidence="4" key="1">
    <citation type="journal article" date="2011" name="Nature">
        <title>Genome sequence and analysis of the tuber crop potato.</title>
        <authorList>
            <consortium name="The Potato Genome Sequencing Consortium"/>
        </authorList>
    </citation>
    <scope>NUCLEOTIDE SEQUENCE [LARGE SCALE GENOMIC DNA]</scope>
    <source>
        <strain evidence="4">cv. DM1-3 516 R44</strain>
    </source>
</reference>
<dbReference type="InParanoid" id="M1DRI6"/>
<feature type="region of interest" description="Disordered" evidence="1">
    <location>
        <begin position="277"/>
        <end position="300"/>
    </location>
</feature>
<dbReference type="AlphaFoldDB" id="M1DRI6"/>
<evidence type="ECO:0000256" key="1">
    <source>
        <dbReference type="SAM" id="MobiDB-lite"/>
    </source>
</evidence>
<dbReference type="Proteomes" id="UP000011115">
    <property type="component" value="Unassembled WGS sequence"/>
</dbReference>
<evidence type="ECO:0000313" key="4">
    <source>
        <dbReference type="Proteomes" id="UP000011115"/>
    </source>
</evidence>
<sequence length="383" mass="42339">MPKVPVCQAPKDKIKLARERSIRQIAEWFHDAVLDRPKLQTWRILKAKEKRLKCGMCLKSGDWREKCPFGDSPKRSASPTWTVVGLKKFQDYDQLLQSRRAEVHARSHPDSSRAPTATSPAANTVPTPASTVIPVPPVVPPPRLLNKLKANGLQTILEEKLLPTEGRYSSNESILCHAKAACLGSIIAKKRLNLGLIIEQEMAMSDKLRHKSLHFPVLITELCRRAGAPCDETRYIEVTPISSTNIQCIEAEYMRDEAYKRRASLVDTSLEVDIDSIPADASLPTPASRPSCTSTSSQTLDSSDYHWRRTYECGSCTLEAKTDEEQLGEQDSAVYDDLADLEDAMFGIARQTYLGDTTMVGSSRAGTVDVTPGTNAPTDGEIV</sequence>
<feature type="domain" description="Putative plant transposon protein" evidence="2">
    <location>
        <begin position="169"/>
        <end position="229"/>
    </location>
</feature>
<keyword evidence="4" id="KW-1185">Reference proteome</keyword>
<reference evidence="3" key="2">
    <citation type="submission" date="2015-06" db="UniProtKB">
        <authorList>
            <consortium name="EnsemblPlants"/>
        </authorList>
    </citation>
    <scope>IDENTIFICATION</scope>
    <source>
        <strain evidence="3">DM1-3 516 R44</strain>
    </source>
</reference>
<evidence type="ECO:0000259" key="2">
    <source>
        <dbReference type="Pfam" id="PF20167"/>
    </source>
</evidence>
<dbReference type="EnsemblPlants" id="PGSC0003DMT400093239">
    <property type="protein sequence ID" value="PGSC0003DMT400093239"/>
    <property type="gene ID" value="PGSC0003DMG400042810"/>
</dbReference>
<feature type="compositionally biased region" description="Basic and acidic residues" evidence="1">
    <location>
        <begin position="100"/>
        <end position="111"/>
    </location>
</feature>
<dbReference type="HOGENOM" id="CLU_722413_0_0_1"/>
<dbReference type="Pfam" id="PF20167">
    <property type="entry name" value="Transposase_32"/>
    <property type="match status" value="1"/>
</dbReference>
<feature type="compositionally biased region" description="Low complexity" evidence="1">
    <location>
        <begin position="112"/>
        <end position="133"/>
    </location>
</feature>
<feature type="region of interest" description="Disordered" evidence="1">
    <location>
        <begin position="100"/>
        <end position="135"/>
    </location>
</feature>
<dbReference type="Gramene" id="PGSC0003DMT400093239">
    <property type="protein sequence ID" value="PGSC0003DMT400093239"/>
    <property type="gene ID" value="PGSC0003DMG400042810"/>
</dbReference>
<organism evidence="3 4">
    <name type="scientific">Solanum tuberosum</name>
    <name type="common">Potato</name>
    <dbReference type="NCBI Taxonomy" id="4113"/>
    <lineage>
        <taxon>Eukaryota</taxon>
        <taxon>Viridiplantae</taxon>
        <taxon>Streptophyta</taxon>
        <taxon>Embryophyta</taxon>
        <taxon>Tracheophyta</taxon>
        <taxon>Spermatophyta</taxon>
        <taxon>Magnoliopsida</taxon>
        <taxon>eudicotyledons</taxon>
        <taxon>Gunneridae</taxon>
        <taxon>Pentapetalae</taxon>
        <taxon>asterids</taxon>
        <taxon>lamiids</taxon>
        <taxon>Solanales</taxon>
        <taxon>Solanaceae</taxon>
        <taxon>Solanoideae</taxon>
        <taxon>Solaneae</taxon>
        <taxon>Solanum</taxon>
    </lineage>
</organism>
<dbReference type="PaxDb" id="4113-PGSC0003DMT400093239"/>
<evidence type="ECO:0000313" key="3">
    <source>
        <dbReference type="EnsemblPlants" id="PGSC0003DMT400093239"/>
    </source>
</evidence>
<accession>M1DRI6</accession>